<protein>
    <recommendedName>
        <fullName evidence="3">Retrotransposon gag domain-containing protein</fullName>
    </recommendedName>
</protein>
<dbReference type="Proteomes" id="UP000436088">
    <property type="component" value="Unassembled WGS sequence"/>
</dbReference>
<sequence>MKAEFKALFDRNDGTRASSVDSANLSYKLKCPKFDGTDFEGWWAKMEQFLEAESVPEAFKIRTVLLQLDGEALQWHRFYATSKGGLANLEWKTYLRSMRERFAPEGFEDPKAGSVATKQLGTAERFHDDFIPQFLLEASDIENPDKPRKMMIACTQLLKKWV</sequence>
<evidence type="ECO:0008006" key="3">
    <source>
        <dbReference type="Google" id="ProtNLM"/>
    </source>
</evidence>
<evidence type="ECO:0000313" key="1">
    <source>
        <dbReference type="EMBL" id="KAE8723225.1"/>
    </source>
</evidence>
<gene>
    <name evidence="1" type="ORF">F3Y22_tig00012523pilonHSYRG00037</name>
</gene>
<organism evidence="1 2">
    <name type="scientific">Hibiscus syriacus</name>
    <name type="common">Rose of Sharon</name>
    <dbReference type="NCBI Taxonomy" id="106335"/>
    <lineage>
        <taxon>Eukaryota</taxon>
        <taxon>Viridiplantae</taxon>
        <taxon>Streptophyta</taxon>
        <taxon>Embryophyta</taxon>
        <taxon>Tracheophyta</taxon>
        <taxon>Spermatophyta</taxon>
        <taxon>Magnoliopsida</taxon>
        <taxon>eudicotyledons</taxon>
        <taxon>Gunneridae</taxon>
        <taxon>Pentapetalae</taxon>
        <taxon>rosids</taxon>
        <taxon>malvids</taxon>
        <taxon>Malvales</taxon>
        <taxon>Malvaceae</taxon>
        <taxon>Malvoideae</taxon>
        <taxon>Hibiscus</taxon>
    </lineage>
</organism>
<keyword evidence="2" id="KW-1185">Reference proteome</keyword>
<accession>A0A6A3C242</accession>
<proteinExistence type="predicted"/>
<name>A0A6A3C242_HIBSY</name>
<comment type="caution">
    <text evidence="1">The sequence shown here is derived from an EMBL/GenBank/DDBJ whole genome shotgun (WGS) entry which is preliminary data.</text>
</comment>
<reference evidence="1" key="1">
    <citation type="submission" date="2019-09" db="EMBL/GenBank/DDBJ databases">
        <title>Draft genome information of white flower Hibiscus syriacus.</title>
        <authorList>
            <person name="Kim Y.-M."/>
        </authorList>
    </citation>
    <scope>NUCLEOTIDE SEQUENCE [LARGE SCALE GENOMIC DNA]</scope>
    <source>
        <strain evidence="1">YM2019G1</strain>
    </source>
</reference>
<evidence type="ECO:0000313" key="2">
    <source>
        <dbReference type="Proteomes" id="UP000436088"/>
    </source>
</evidence>
<dbReference type="AlphaFoldDB" id="A0A6A3C242"/>
<dbReference type="EMBL" id="VEPZ02000534">
    <property type="protein sequence ID" value="KAE8723225.1"/>
    <property type="molecule type" value="Genomic_DNA"/>
</dbReference>